<organism evidence="4 5">
    <name type="scientific">Akkermansia biwaensis</name>
    <dbReference type="NCBI Taxonomy" id="2946555"/>
    <lineage>
        <taxon>Bacteria</taxon>
        <taxon>Pseudomonadati</taxon>
        <taxon>Verrucomicrobiota</taxon>
        <taxon>Verrucomicrobiia</taxon>
        <taxon>Verrucomicrobiales</taxon>
        <taxon>Akkermansiaceae</taxon>
        <taxon>Akkermansia</taxon>
    </lineage>
</organism>
<evidence type="ECO:0000313" key="5">
    <source>
        <dbReference type="Proteomes" id="UP001062263"/>
    </source>
</evidence>
<proteinExistence type="predicted"/>
<dbReference type="InterPro" id="IPR005546">
    <property type="entry name" value="Autotransporte_beta"/>
</dbReference>
<feature type="signal peptide" evidence="2">
    <location>
        <begin position="1"/>
        <end position="23"/>
    </location>
</feature>
<dbReference type="EMBL" id="AP025943">
    <property type="protein sequence ID" value="BDL43092.1"/>
    <property type="molecule type" value="Genomic_DNA"/>
</dbReference>
<evidence type="ECO:0000256" key="1">
    <source>
        <dbReference type="ARBA" id="ARBA00022729"/>
    </source>
</evidence>
<accession>A0ABN6QHA1</accession>
<dbReference type="NCBIfam" id="TIGR02601">
    <property type="entry name" value="autotrns_rpt"/>
    <property type="match status" value="1"/>
</dbReference>
<reference evidence="4" key="1">
    <citation type="submission" date="2022-06" db="EMBL/GenBank/DDBJ databases">
        <title>Akkermansia biwalacus sp. nov., an anaerobic mucin-degrading bacterium isolated from human intestine.</title>
        <authorList>
            <person name="Kobayashi Y."/>
            <person name="Inoue S."/>
            <person name="Kawahara T."/>
            <person name="Kohda N."/>
        </authorList>
    </citation>
    <scope>NUCLEOTIDE SEQUENCE</scope>
    <source>
        <strain evidence="4">WON2089</strain>
    </source>
</reference>
<dbReference type="InterPro" id="IPR036709">
    <property type="entry name" value="Autotransporte_beta_dom_sf"/>
</dbReference>
<feature type="chain" id="PRO_5045627732" description="Autotransporter domain-containing protein" evidence="2">
    <location>
        <begin position="24"/>
        <end position="2304"/>
    </location>
</feature>
<dbReference type="Pfam" id="PF12951">
    <property type="entry name" value="PATR"/>
    <property type="match status" value="4"/>
</dbReference>
<evidence type="ECO:0000313" key="4">
    <source>
        <dbReference type="EMBL" id="BDL43092.1"/>
    </source>
</evidence>
<dbReference type="Gene3D" id="2.40.128.130">
    <property type="entry name" value="Autotransporter beta-domain"/>
    <property type="match status" value="1"/>
</dbReference>
<evidence type="ECO:0000256" key="2">
    <source>
        <dbReference type="SAM" id="SignalP"/>
    </source>
</evidence>
<evidence type="ECO:0000259" key="3">
    <source>
        <dbReference type="PROSITE" id="PS51208"/>
    </source>
</evidence>
<feature type="domain" description="Autotransporter" evidence="3">
    <location>
        <begin position="2019"/>
        <end position="2304"/>
    </location>
</feature>
<dbReference type="PROSITE" id="PS51208">
    <property type="entry name" value="AUTOTRANSPORTER"/>
    <property type="match status" value="1"/>
</dbReference>
<dbReference type="SMART" id="SM00869">
    <property type="entry name" value="Autotransporter"/>
    <property type="match status" value="1"/>
</dbReference>
<dbReference type="PROSITE" id="PS51257">
    <property type="entry name" value="PROKAR_LIPOPROTEIN"/>
    <property type="match status" value="1"/>
</dbReference>
<name>A0ABN6QHA1_9BACT</name>
<dbReference type="InterPro" id="IPR013425">
    <property type="entry name" value="Autotrns_rpt"/>
</dbReference>
<dbReference type="InterPro" id="IPR011050">
    <property type="entry name" value="Pectin_lyase_fold/virulence"/>
</dbReference>
<protein>
    <recommendedName>
        <fullName evidence="3">Autotransporter domain-containing protein</fullName>
    </recommendedName>
</protein>
<dbReference type="Proteomes" id="UP001062263">
    <property type="component" value="Chromosome"/>
</dbReference>
<gene>
    <name evidence="4" type="ORF">Abiwalacus_06660</name>
</gene>
<dbReference type="SUPFAM" id="SSF103515">
    <property type="entry name" value="Autotransporter"/>
    <property type="match status" value="1"/>
</dbReference>
<sequence>MRPHLPLSLLSALLACFISPAWSAYTLDDNGETTITFGNEQYTITNPGGSSSEQTDSPGTIYMTDITAAGTYEGGYDRTLTLEGGTYASVQLWNIVGDAAETTLNGDNKFTINIGADTSLTSGFHFMFWANSLRTVTADVTLNVDENAGSLTGMTLLGDGNAGGAGVRFATTGTLTATINGGEWTGWTTGAPSEIISFALGLEGFQHTGDVNFTINGGAFTGTVSAGSARGYVDASTILGDINLTVTGGTFGSNVSLLGMGKVNYGNTEEGKNYVGRLSISGGTFNANVLGLGKGNEISVKQNASVFLDISGGIFNENVFAQGATTTISGGTFAEGKKLFAGAMVNSSTYNLTSTNMTLDMGNGSVAAMIAGGTWVETGASTLNITGSTNLTFKSGTYTGQIWGGSYINGAATAALTGNIGSTNITITGGTFDGAQISLGTYVERNNTSSALTIGEANLSISGGTFNNASIYAGGRKVNGTSLTTAQANVTIEGNEAVFSGTTFISGQGQGDVVTRSVLNLNGVTRADMFAAAAITGFDEISAGDGTDAVIANATVLDGRGAFTKSGTGKLTLSTATGYTNALTVSAGELHFGLADGVAFGNSITLGAGARLTSAGGMTLSAASGLTLDLTGMGSSSAALIQSGGTLSFNAGGTLTLTISGVDQTMENDYKLITADNFGTLTANSFHFDPSGLSGDYTYALELTGNTLYLRVKALGEALNWNGGASGTWMAAGGGDIWLDKDSMAVVYDGTKAASFENLTGVTASTVTISGDVSSPRITVNNTQGAQGTAYLFSGDGAIVDGTGATELVKRGTGELTIENTGANTFSGGTTIIDGALNLNTAQGLGTGTVTLNGGRLVLNVTDANTPGLVATNALVFGGGAFVYGTGASQDISGLIDAANSTEVRIDTNGNDISWASYSQELGNAALVKLGGGSLDISVTAAAQDTTTYTGAISVTEGQLTYNITLPAGSQATRVWSGALSIAQGAALQFNEARAVNRTTVLTLSGAISGAGDLILGDKEAPTNPGGGRYQVSGSNTGFTGTFKLVGNGTNADWNEVGFSNAQAVGGASLELDGRGFFVGGGDPVGADIHVTAAGGWINGNSNQTLTLSGALTGEAGANLGLPAGANPTLTVVFTGDLTGYEGTLHSGQGAGVLAFGAGTAATTLASGEFIQAASLGGAGTFRVNYSGTGKDLLYAGDIIDTAKLDVQGSDKLVLTGANTSTGGISIAQNSTVQLGDGSGANAAWAGTISGAGSLVVNTTGTFLVGDRANNLTGTLTLARGTLDLDNAAATTNILIQSGALSQAGAYAGNASNRVHVGAVANSGNIALGGLDASQLGTVATTTAGTQLTGLKAGSTWTVSGAGNTLAVSADNLSGAPFTGTGSLIQFDGASGSIAFAEGSTLTLDLTSVADAMKTAGGTLEILLTNGTITAELAALKTHITSNPLFSALGFGIVDADGGNIVISGDTDLIYVASVDGTGSADAPVKNQELNFYQAVIVNEDLYVESDGTMVIKNLTAPGSGAGQQGTGNLIVTNTADNKGSIELQNNLFDGPTGVDTGFAGDITGLNGAAANTDLVKTGANKLTLTGTVSLAGDIIAQQGVLQLDGTADVETLRLDSSDAGAPASIGIGGNTTAQTLAAGTYGGTLDIGTSGTLTLTGATAALGNTAITGSGTLKLAQGSSLELAASSSMDGVLLELDGQLTANSDGNVSGLTGAGALTLNGHNFTVNAAQGAAHVYEGSLGEGTLTVTGGGSQTLRASGVDTDLNIDGGNLVLQGKADTDGAALTYAALENRGHLTIQASDNAISAFNTTLKVDGATFGSNSTTTFTLNSDGNLTESFIQSSGSIVVENGASFHVTTLPGINITWNPGNPMELSLMELTGTGDITLGDNTLTVGGLFLTYYKNAHLVHEGNKILLKAEEQTDNPYAVLTDTANSLAGANLVWGAARSGQVDQYLTGFLSAINDDLINNPGSVSRKMAAAAGSTVTSLSMAQRDALRDQMSWLRNRTNQMGVNPAYINEDLPYFHMWMQGTGSYAQLDTKGDESGYKLTTWGGTFGVDVDLSDSFTLGAAFTANYGDLTASAADTADGHLDSYYANLFGRYQSKRWAHTLILTGGWNDAKLNRTVDYGAGSYRTEGNTNGWGMGAMYELTYDIYLNEDRSSILQPLFNASVVTTRMDGYRETGAGSMGLNVDKQELTTGTVALGGRWMGLVGSNLFGREALAELRVNAAQDLGDRRGEANVGLLGNPGLLQRVRGAKVGRTAVQIGAGLSVPVGTRGTVFVDGNADIRDGASSLNGSIGYRYDF</sequence>
<dbReference type="SUPFAM" id="SSF51126">
    <property type="entry name" value="Pectin lyase-like"/>
    <property type="match status" value="3"/>
</dbReference>
<keyword evidence="5" id="KW-1185">Reference proteome</keyword>
<keyword evidence="1 2" id="KW-0732">Signal</keyword>